<dbReference type="AlphaFoldDB" id="A0A3D4Z7G1"/>
<sequence>MVEIGRFNTLTVVKIVDFGVYLDGGERGEILMPKEYVPANCFPDDEVKAFVYFDSEDRIVATTEHPHVMVGEFAFLKVVALSPVGAFLDWGLRKDLLVPFREQRDPMIEGKSYLVYAYLDKASDRIVASTKIDKYLDQVFPEYEPHEEVEVLIARKSDLGYNVIVNNMHWGLIYNNEIFQPLKIGQKMKGYIKEVREDEKIDVTLQLPGYAKIEGLAGMVLEKLKDYGGILDLSDKSEPEEIYKVFGCSKKNYKKALGTLLKQRLIEIGDSEVRLKTED</sequence>
<evidence type="ECO:0000313" key="8">
    <source>
        <dbReference type="Proteomes" id="UP000284434"/>
    </source>
</evidence>
<dbReference type="GeneID" id="61273498"/>
<gene>
    <name evidence="5" type="ORF">DWW24_09975</name>
    <name evidence="6" type="ORF">DXA53_14690</name>
    <name evidence="3" type="ORF">L0P03_06390</name>
    <name evidence="4" type="ORF">PN645_11875</name>
</gene>
<dbReference type="Pfam" id="PF17783">
    <property type="entry name" value="WHD_CvfB"/>
    <property type="match status" value="1"/>
</dbReference>
<dbReference type="GO" id="GO:0003676">
    <property type="term" value="F:nucleic acid binding"/>
    <property type="evidence" value="ECO:0007669"/>
    <property type="project" value="InterPro"/>
</dbReference>
<comment type="caution">
    <text evidence="5">The sequence shown here is derived from an EMBL/GenBank/DDBJ whole genome shotgun (WGS) entry which is preliminary data.</text>
</comment>
<evidence type="ECO:0000259" key="2">
    <source>
        <dbReference type="SMART" id="SM00316"/>
    </source>
</evidence>
<evidence type="ECO:0000313" key="7">
    <source>
        <dbReference type="Proteomes" id="UP000283426"/>
    </source>
</evidence>
<dbReference type="PANTHER" id="PTHR37296">
    <property type="entry name" value="CONSERVED VIRULENCE FACTOR B"/>
    <property type="match status" value="1"/>
</dbReference>
<evidence type="ECO:0000313" key="4">
    <source>
        <dbReference type="EMBL" id="MDB9223703.1"/>
    </source>
</evidence>
<dbReference type="InterPro" id="IPR040764">
    <property type="entry name" value="CvfB_WH"/>
</dbReference>
<evidence type="ECO:0000313" key="3">
    <source>
        <dbReference type="EMBL" id="MCG4959480.1"/>
    </source>
</evidence>
<evidence type="ECO:0000313" key="5">
    <source>
        <dbReference type="EMBL" id="RGV26305.1"/>
    </source>
</evidence>
<dbReference type="EMBL" id="JAKNDN010000010">
    <property type="protein sequence ID" value="MCG4959480.1"/>
    <property type="molecule type" value="Genomic_DNA"/>
</dbReference>
<dbReference type="OMA" id="GAFMDWG"/>
<dbReference type="SMART" id="SM00316">
    <property type="entry name" value="S1"/>
    <property type="match status" value="2"/>
</dbReference>
<dbReference type="Pfam" id="PF13509">
    <property type="entry name" value="S1_2"/>
    <property type="match status" value="1"/>
</dbReference>
<dbReference type="Gene3D" id="1.10.10.10">
    <property type="entry name" value="Winged helix-like DNA-binding domain superfamily/Winged helix DNA-binding domain"/>
    <property type="match status" value="1"/>
</dbReference>
<dbReference type="Proteomes" id="UP001199750">
    <property type="component" value="Unassembled WGS sequence"/>
</dbReference>
<dbReference type="RefSeq" id="WP_013610593.1">
    <property type="nucleotide sequence ID" value="NZ_BAABYK010000001.1"/>
</dbReference>
<feature type="domain" description="S1 motif" evidence="2">
    <location>
        <begin position="144"/>
        <end position="206"/>
    </location>
</feature>
<dbReference type="InterPro" id="IPR003029">
    <property type="entry name" value="S1_domain"/>
</dbReference>
<organism evidence="5 7">
    <name type="scientific">Odoribacter splanchnicus</name>
    <dbReference type="NCBI Taxonomy" id="28118"/>
    <lineage>
        <taxon>Bacteria</taxon>
        <taxon>Pseudomonadati</taxon>
        <taxon>Bacteroidota</taxon>
        <taxon>Bacteroidia</taxon>
        <taxon>Bacteroidales</taxon>
        <taxon>Odoribacteraceae</taxon>
        <taxon>Odoribacter</taxon>
    </lineage>
</organism>
<dbReference type="InterPro" id="IPR012340">
    <property type="entry name" value="NA-bd_OB-fold"/>
</dbReference>
<dbReference type="EMBL" id="QSCO01000022">
    <property type="protein sequence ID" value="RGY04723.1"/>
    <property type="molecule type" value="Genomic_DNA"/>
</dbReference>
<dbReference type="Proteomes" id="UP001212263">
    <property type="component" value="Unassembled WGS sequence"/>
</dbReference>
<evidence type="ECO:0000256" key="1">
    <source>
        <dbReference type="PIRNR" id="PIRNR012524"/>
    </source>
</evidence>
<dbReference type="EMBL" id="QRYW01000019">
    <property type="protein sequence ID" value="RGV26305.1"/>
    <property type="molecule type" value="Genomic_DNA"/>
</dbReference>
<dbReference type="Gene3D" id="2.40.50.140">
    <property type="entry name" value="Nucleic acid-binding proteins"/>
    <property type="match status" value="3"/>
</dbReference>
<name>A0A3D4Z7G1_9BACT</name>
<feature type="domain" description="S1 motif" evidence="2">
    <location>
        <begin position="3"/>
        <end position="64"/>
    </location>
</feature>
<dbReference type="Proteomes" id="UP000283426">
    <property type="component" value="Unassembled WGS sequence"/>
</dbReference>
<proteinExistence type="inferred from homology"/>
<comment type="similarity">
    <text evidence="1">Belongs to the CvfB family.</text>
</comment>
<reference evidence="3" key="2">
    <citation type="submission" date="2022-01" db="EMBL/GenBank/DDBJ databases">
        <title>Collection of gut derived symbiotic bacterial strains cultured from healthy donors.</title>
        <authorList>
            <person name="Lin H."/>
            <person name="Kohout C."/>
            <person name="Waligurski E."/>
            <person name="Pamer E.G."/>
        </authorList>
    </citation>
    <scope>NUCLEOTIDE SEQUENCE</scope>
    <source>
        <strain evidence="3">DFI.1.149</strain>
    </source>
</reference>
<dbReference type="InterPro" id="IPR036388">
    <property type="entry name" value="WH-like_DNA-bd_sf"/>
</dbReference>
<dbReference type="PIRSF" id="PIRSF012524">
    <property type="entry name" value="YitL_S1"/>
    <property type="match status" value="1"/>
</dbReference>
<evidence type="ECO:0000313" key="6">
    <source>
        <dbReference type="EMBL" id="RGY04723.1"/>
    </source>
</evidence>
<protein>
    <submittedName>
        <fullName evidence="5">GntR family transcriptional regulator</fullName>
    </submittedName>
    <submittedName>
        <fullName evidence="3">S1-like domain-containing RNA-binding protein</fullName>
    </submittedName>
</protein>
<dbReference type="EMBL" id="JAQMRD010000015">
    <property type="protein sequence ID" value="MDB9223703.1"/>
    <property type="molecule type" value="Genomic_DNA"/>
</dbReference>
<dbReference type="PANTHER" id="PTHR37296:SF1">
    <property type="entry name" value="CONSERVED VIRULENCE FACTOR B"/>
    <property type="match status" value="1"/>
</dbReference>
<dbReference type="InterPro" id="IPR014464">
    <property type="entry name" value="CvfB_fam"/>
</dbReference>
<reference evidence="7 8" key="1">
    <citation type="submission" date="2018-08" db="EMBL/GenBank/DDBJ databases">
        <title>A genome reference for cultivated species of the human gut microbiota.</title>
        <authorList>
            <person name="Zou Y."/>
            <person name="Xue W."/>
            <person name="Luo G."/>
        </authorList>
    </citation>
    <scope>NUCLEOTIDE SEQUENCE [LARGE SCALE GENOMIC DNA]</scope>
    <source>
        <strain evidence="5 7">AF14-6AC</strain>
        <strain evidence="6 8">OF03-11</strain>
    </source>
</reference>
<accession>A0A3D4Z7G1</accession>
<dbReference type="Proteomes" id="UP000284434">
    <property type="component" value="Unassembled WGS sequence"/>
</dbReference>
<dbReference type="InterPro" id="IPR039566">
    <property type="entry name" value="CvfB_S1_st"/>
</dbReference>
<reference evidence="4" key="3">
    <citation type="submission" date="2023-01" db="EMBL/GenBank/DDBJ databases">
        <title>Human gut microbiome strain richness.</title>
        <authorList>
            <person name="Chen-Liaw A."/>
        </authorList>
    </citation>
    <scope>NUCLEOTIDE SEQUENCE</scope>
    <source>
        <strain evidence="4">RTP21484st1_B7_RTP21484_190118</strain>
    </source>
</reference>